<evidence type="ECO:0000256" key="3">
    <source>
        <dbReference type="ARBA" id="ARBA00022630"/>
    </source>
</evidence>
<dbReference type="EMBL" id="VMNW02000009">
    <property type="protein sequence ID" value="KAA9163667.1"/>
    <property type="molecule type" value="Genomic_DNA"/>
</dbReference>
<dbReference type="PANTHER" id="PTHR43884">
    <property type="entry name" value="ACYL-COA DEHYDROGENASE"/>
    <property type="match status" value="1"/>
</dbReference>
<comment type="caution">
    <text evidence="8">The sequence shown here is derived from an EMBL/GenBank/DDBJ whole genome shotgun (WGS) entry which is preliminary data.</text>
</comment>
<dbReference type="InterPro" id="IPR046373">
    <property type="entry name" value="Acyl-CoA_Oxase/DH_mid-dom_sf"/>
</dbReference>
<dbReference type="Gene3D" id="2.40.110.10">
    <property type="entry name" value="Butyryl-CoA Dehydrogenase, subunit A, domain 2"/>
    <property type="match status" value="1"/>
</dbReference>
<comment type="cofactor">
    <cofactor evidence="1">
        <name>FAD</name>
        <dbReference type="ChEBI" id="CHEBI:57692"/>
    </cofactor>
</comment>
<dbReference type="GO" id="GO:0050660">
    <property type="term" value="F:flavin adenine dinucleotide binding"/>
    <property type="evidence" value="ECO:0007669"/>
    <property type="project" value="InterPro"/>
</dbReference>
<dbReference type="InterPro" id="IPR009100">
    <property type="entry name" value="AcylCoA_DH/oxidase_NM_dom_sf"/>
</dbReference>
<dbReference type="SUPFAM" id="SSF56645">
    <property type="entry name" value="Acyl-CoA dehydrogenase NM domain-like"/>
    <property type="match status" value="1"/>
</dbReference>
<dbReference type="SUPFAM" id="SSF47203">
    <property type="entry name" value="Acyl-CoA dehydrogenase C-terminal domain-like"/>
    <property type="match status" value="1"/>
</dbReference>
<keyword evidence="5" id="KW-0560">Oxidoreductase</keyword>
<keyword evidence="4" id="KW-0274">FAD</keyword>
<dbReference type="Pfam" id="PF02771">
    <property type="entry name" value="Acyl-CoA_dh_N"/>
    <property type="match status" value="1"/>
</dbReference>
<evidence type="ECO:0000256" key="2">
    <source>
        <dbReference type="ARBA" id="ARBA00009347"/>
    </source>
</evidence>
<dbReference type="CDD" id="cd00567">
    <property type="entry name" value="ACAD"/>
    <property type="match status" value="1"/>
</dbReference>
<accession>A0A5N0VBA6</accession>
<gene>
    <name evidence="8" type="ORF">FPZ12_009225</name>
</gene>
<name>A0A5N0VBA6_9PSEU</name>
<protein>
    <submittedName>
        <fullName evidence="8">Acyl-CoA dehydrogenase</fullName>
    </submittedName>
</protein>
<evidence type="ECO:0000256" key="1">
    <source>
        <dbReference type="ARBA" id="ARBA00001974"/>
    </source>
</evidence>
<dbReference type="PANTHER" id="PTHR43884:SF20">
    <property type="entry name" value="ACYL-COA DEHYDROGENASE FADE28"/>
    <property type="match status" value="1"/>
</dbReference>
<proteinExistence type="inferred from homology"/>
<sequence>MVTGEQDQLRDSVRRFLADKSPSAAVRQWMRSEAGFDPAVWRQLTSQLGLGALAEGGLAELAIVLEETGRALLPSPFFATVALAGQALAACGDERLLSSIVEGSRTATLAVSDTGRLEDVTITATKSGKGWTVSGTAMFVVDGPAAELVLVAARTSSGLGLFAVEDGFRRCPLDALDPTRRLGKLEFAGTPAALVGSEEALREAVDLAVIALAAEQVGGAQACLDMAVEYAKTRVQFGRPIGSFQAIKHKCADLLVEVDAARSAAGFAASCPKDERPAAAAAAGAYCSRVYTRAAKENIQIHGGIGYTWEHDAHLHLKRAKSAELLFGTPVAHRARLAGLAGI</sequence>
<reference evidence="8" key="1">
    <citation type="submission" date="2019-09" db="EMBL/GenBank/DDBJ databases">
        <authorList>
            <person name="Teo W.F.A."/>
            <person name="Duangmal K."/>
        </authorList>
    </citation>
    <scope>NUCLEOTIDE SEQUENCE [LARGE SCALE GENOMIC DNA]</scope>
    <source>
        <strain evidence="8">K81G1</strain>
    </source>
</reference>
<dbReference type="OrthoDB" id="8677713at2"/>
<dbReference type="Proteomes" id="UP000319769">
    <property type="component" value="Unassembled WGS sequence"/>
</dbReference>
<evidence type="ECO:0000256" key="4">
    <source>
        <dbReference type="ARBA" id="ARBA00022827"/>
    </source>
</evidence>
<evidence type="ECO:0000313" key="8">
    <source>
        <dbReference type="EMBL" id="KAA9163667.1"/>
    </source>
</evidence>
<keyword evidence="3" id="KW-0285">Flavoprotein</keyword>
<comment type="similarity">
    <text evidence="2">Belongs to the acyl-CoA dehydrogenase family.</text>
</comment>
<dbReference type="InterPro" id="IPR009075">
    <property type="entry name" value="AcylCo_DH/oxidase_C"/>
</dbReference>
<evidence type="ECO:0000259" key="7">
    <source>
        <dbReference type="Pfam" id="PF02771"/>
    </source>
</evidence>
<feature type="domain" description="Acyl-CoA dehydrogenase/oxidase N-terminal" evidence="7">
    <location>
        <begin position="4"/>
        <end position="95"/>
    </location>
</feature>
<dbReference type="Gene3D" id="1.20.140.10">
    <property type="entry name" value="Butyryl-CoA Dehydrogenase, subunit A, domain 3"/>
    <property type="match status" value="1"/>
</dbReference>
<keyword evidence="9" id="KW-1185">Reference proteome</keyword>
<dbReference type="AlphaFoldDB" id="A0A5N0VBA6"/>
<feature type="domain" description="Acyl-CoA dehydrogenase/oxidase C-terminal" evidence="6">
    <location>
        <begin position="210"/>
        <end position="335"/>
    </location>
</feature>
<dbReference type="Pfam" id="PF00441">
    <property type="entry name" value="Acyl-CoA_dh_1"/>
    <property type="match status" value="1"/>
</dbReference>
<evidence type="ECO:0000313" key="9">
    <source>
        <dbReference type="Proteomes" id="UP000319769"/>
    </source>
</evidence>
<evidence type="ECO:0000259" key="6">
    <source>
        <dbReference type="Pfam" id="PF00441"/>
    </source>
</evidence>
<dbReference type="InterPro" id="IPR013786">
    <property type="entry name" value="AcylCoA_DH/ox_N"/>
</dbReference>
<dbReference type="GO" id="GO:0003995">
    <property type="term" value="F:acyl-CoA dehydrogenase activity"/>
    <property type="evidence" value="ECO:0007669"/>
    <property type="project" value="TreeGrafter"/>
</dbReference>
<organism evidence="8 9">
    <name type="scientific">Amycolatopsis acidicola</name>
    <dbReference type="NCBI Taxonomy" id="2596893"/>
    <lineage>
        <taxon>Bacteria</taxon>
        <taxon>Bacillati</taxon>
        <taxon>Actinomycetota</taxon>
        <taxon>Actinomycetes</taxon>
        <taxon>Pseudonocardiales</taxon>
        <taxon>Pseudonocardiaceae</taxon>
        <taxon>Amycolatopsis</taxon>
    </lineage>
</organism>
<evidence type="ECO:0000256" key="5">
    <source>
        <dbReference type="ARBA" id="ARBA00023002"/>
    </source>
</evidence>
<dbReference type="InterPro" id="IPR037069">
    <property type="entry name" value="AcylCoA_DH/ox_N_sf"/>
</dbReference>
<dbReference type="InterPro" id="IPR036250">
    <property type="entry name" value="AcylCo_DH-like_C"/>
</dbReference>
<dbReference type="Gene3D" id="1.10.540.10">
    <property type="entry name" value="Acyl-CoA dehydrogenase/oxidase, N-terminal domain"/>
    <property type="match status" value="1"/>
</dbReference>